<evidence type="ECO:0000259" key="2">
    <source>
        <dbReference type="PROSITE" id="PS50158"/>
    </source>
</evidence>
<keyword evidence="1" id="KW-0862">Zinc</keyword>
<dbReference type="Pfam" id="PF13976">
    <property type="entry name" value="gag_pre-integrs"/>
    <property type="match status" value="1"/>
</dbReference>
<dbReference type="OrthoDB" id="1306194at2759"/>
<keyword evidence="1" id="KW-0479">Metal-binding</keyword>
<accession>A0A371E6W5</accession>
<dbReference type="GO" id="GO:0003676">
    <property type="term" value="F:nucleic acid binding"/>
    <property type="evidence" value="ECO:0007669"/>
    <property type="project" value="InterPro"/>
</dbReference>
<evidence type="ECO:0000313" key="4">
    <source>
        <dbReference type="Proteomes" id="UP000257109"/>
    </source>
</evidence>
<dbReference type="Proteomes" id="UP000257109">
    <property type="component" value="Unassembled WGS sequence"/>
</dbReference>
<dbReference type="SMART" id="SM00343">
    <property type="entry name" value="ZnF_C2HC"/>
    <property type="match status" value="1"/>
</dbReference>
<dbReference type="InterPro" id="IPR025724">
    <property type="entry name" value="GAG-pre-integrase_dom"/>
</dbReference>
<keyword evidence="1" id="KW-0863">Zinc-finger</keyword>
<sequence>MKTLILNELLRALRIHEVHLQKREKFSSKDPLALKIRETSSRKEVKCLKAFKVETFNAQMIHPKDKNKKQSKEEKEVICFECKKLGHFKVDCPKLKKRWRYNKSKIGYDRKKDKSPIKRCSICNFIEDAEQACIPVRRFKRILKKFDPKEPRKILVPKSQIFSIANIFGRQRKDFTLVLGQWMLMTHDERRTISFEGSEKGKIVGIGKVETCIVKNKDLFIAQRHENLYKINLNELNNQILTCLISKDDERLIWHKKHGHINLKYISKLYKNHLVKGLLEISWKTHLLYNAY</sequence>
<gene>
    <name evidence="3" type="ORF">CR513_59998</name>
</gene>
<organism evidence="3 4">
    <name type="scientific">Mucuna pruriens</name>
    <name type="common">Velvet bean</name>
    <name type="synonym">Dolichos pruriens</name>
    <dbReference type="NCBI Taxonomy" id="157652"/>
    <lineage>
        <taxon>Eukaryota</taxon>
        <taxon>Viridiplantae</taxon>
        <taxon>Streptophyta</taxon>
        <taxon>Embryophyta</taxon>
        <taxon>Tracheophyta</taxon>
        <taxon>Spermatophyta</taxon>
        <taxon>Magnoliopsida</taxon>
        <taxon>eudicotyledons</taxon>
        <taxon>Gunneridae</taxon>
        <taxon>Pentapetalae</taxon>
        <taxon>rosids</taxon>
        <taxon>fabids</taxon>
        <taxon>Fabales</taxon>
        <taxon>Fabaceae</taxon>
        <taxon>Papilionoideae</taxon>
        <taxon>50 kb inversion clade</taxon>
        <taxon>NPAAA clade</taxon>
        <taxon>indigoferoid/millettioid clade</taxon>
        <taxon>Phaseoleae</taxon>
        <taxon>Mucuna</taxon>
    </lineage>
</organism>
<comment type="caution">
    <text evidence="3">The sequence shown here is derived from an EMBL/GenBank/DDBJ whole genome shotgun (WGS) entry which is preliminary data.</text>
</comment>
<name>A0A371E6W5_MUCPR</name>
<feature type="non-terminal residue" evidence="3">
    <location>
        <position position="1"/>
    </location>
</feature>
<evidence type="ECO:0000256" key="1">
    <source>
        <dbReference type="PROSITE-ProRule" id="PRU00047"/>
    </source>
</evidence>
<dbReference type="Gene3D" id="4.10.60.10">
    <property type="entry name" value="Zinc finger, CCHC-type"/>
    <property type="match status" value="1"/>
</dbReference>
<dbReference type="InterPro" id="IPR001878">
    <property type="entry name" value="Znf_CCHC"/>
</dbReference>
<dbReference type="SUPFAM" id="SSF57756">
    <property type="entry name" value="Retrovirus zinc finger-like domains"/>
    <property type="match status" value="1"/>
</dbReference>
<protein>
    <recommendedName>
        <fullName evidence="2">CCHC-type domain-containing protein</fullName>
    </recommendedName>
</protein>
<dbReference type="PROSITE" id="PS50158">
    <property type="entry name" value="ZF_CCHC"/>
    <property type="match status" value="1"/>
</dbReference>
<proteinExistence type="predicted"/>
<dbReference type="GO" id="GO:0008270">
    <property type="term" value="F:zinc ion binding"/>
    <property type="evidence" value="ECO:0007669"/>
    <property type="project" value="UniProtKB-KW"/>
</dbReference>
<dbReference type="Pfam" id="PF00098">
    <property type="entry name" value="zf-CCHC"/>
    <property type="match status" value="1"/>
</dbReference>
<reference evidence="3" key="1">
    <citation type="submission" date="2018-05" db="EMBL/GenBank/DDBJ databases">
        <title>Draft genome of Mucuna pruriens seed.</title>
        <authorList>
            <person name="Nnadi N.E."/>
            <person name="Vos R."/>
            <person name="Hasami M.H."/>
            <person name="Devisetty U.K."/>
            <person name="Aguiy J.C."/>
        </authorList>
    </citation>
    <scope>NUCLEOTIDE SEQUENCE [LARGE SCALE GENOMIC DNA]</scope>
    <source>
        <strain evidence="3">JCA_2017</strain>
    </source>
</reference>
<keyword evidence="4" id="KW-1185">Reference proteome</keyword>
<feature type="domain" description="CCHC-type" evidence="2">
    <location>
        <begin position="79"/>
        <end position="94"/>
    </location>
</feature>
<dbReference type="EMBL" id="QJKJ01015942">
    <property type="protein sequence ID" value="RDX61743.1"/>
    <property type="molecule type" value="Genomic_DNA"/>
</dbReference>
<dbReference type="InterPro" id="IPR036875">
    <property type="entry name" value="Znf_CCHC_sf"/>
</dbReference>
<dbReference type="AlphaFoldDB" id="A0A371E6W5"/>
<evidence type="ECO:0000313" key="3">
    <source>
        <dbReference type="EMBL" id="RDX61743.1"/>
    </source>
</evidence>